<dbReference type="Gene3D" id="1.10.3210.10">
    <property type="entry name" value="Hypothetical protein af1432"/>
    <property type="match status" value="1"/>
</dbReference>
<comment type="similarity">
    <text evidence="5">Belongs to the relA/spoT family.</text>
</comment>
<comment type="pathway">
    <text evidence="2">Purine metabolism; ppGpp biosynthesis; ppGpp from GDP: step 1/1.</text>
</comment>
<dbReference type="InterPro" id="IPR004811">
    <property type="entry name" value="RelA/Spo_fam"/>
</dbReference>
<dbReference type="Pfam" id="PF02824">
    <property type="entry name" value="TGS"/>
    <property type="match status" value="1"/>
</dbReference>
<dbReference type="CDD" id="cd05399">
    <property type="entry name" value="NT_Rel-Spo_like"/>
    <property type="match status" value="1"/>
</dbReference>
<comment type="caution">
    <text evidence="9">The sequence shown here is derived from an EMBL/GenBank/DDBJ whole genome shotgun (WGS) entry which is preliminary data.</text>
</comment>
<dbReference type="PANTHER" id="PTHR21262:SF36">
    <property type="entry name" value="BIFUNCTIONAL (P)PPGPP SYNTHASE_HYDROLASE SPOT"/>
    <property type="match status" value="1"/>
</dbReference>
<dbReference type="Gene3D" id="3.30.460.10">
    <property type="entry name" value="Beta Polymerase, domain 2"/>
    <property type="match status" value="1"/>
</dbReference>
<name>A0A1G5E508_9PAST</name>
<dbReference type="CDD" id="cd04876">
    <property type="entry name" value="ACT_RelA-SpoT"/>
    <property type="match status" value="1"/>
</dbReference>
<sequence>MYLFEPLNKIIQGYLPSEHIDLIKRAFVIARDAHEGQFRSSGEPYITHPVAVASIIAEMRLDHEAIMAALLHDVIEDTPYTEEQLTTEFGKSVAEIVEGVSKLDKLKFRTRQEAQAESFRKMILAMTKDIRVVLIKLADRTHNMRTLGSLRPDKRRRIAKETLEIYSPLAHRLGIEKVKNELEDLCFQAMHPQRYAVLNKVIQVARNTRQELVHPILVTIQQRLEEVGINAQVFSEEKPLFYIYQNMRLRNQQFRSIMDISNFRIIVDSIDNCYRVLGQMHQLFKPRPGQIKDYIAVPKANGYQALHTSTIGPHGVAVEIQIRTEEMNLIAELGVTAHWVYKPGGKNDTTTAQIKAQHWLQSIIELQQSAGNSFEFIESVKSDLFSDEIYVFTPKGRIIELPAGATPIDFAYAVHTSIGSTCVGAKVDRETYPLSQALRSGQTVEVITSPNATPNANWLNFVVTGRARAKIRQTLKTLRLEEAINLGRYQLLHALAGKHLEDLDPAIVHHVLTELNLDTMDDLLAEVGLGNQLSTVIARRLQGESLAIYTDIEEVNNQERLPIKGMDGLLVNFAKCCHPIPGDSIVAYANPGKGLVVHHENCRNLKKRTTQSVPFIKVEWEQCDHSAEFEAELHINMVAQQGALANLTAAISAAQSNIHSIWTEESEGRICHVTLTLSAKDTKHLANIMRKIKSLSGVQSVERNINE</sequence>
<dbReference type="PROSITE" id="PS51831">
    <property type="entry name" value="HD"/>
    <property type="match status" value="1"/>
</dbReference>
<dbReference type="SUPFAM" id="SSF81301">
    <property type="entry name" value="Nucleotidyltransferase"/>
    <property type="match status" value="1"/>
</dbReference>
<dbReference type="PROSITE" id="PS51671">
    <property type="entry name" value="ACT"/>
    <property type="match status" value="1"/>
</dbReference>
<dbReference type="PROSITE" id="PS51880">
    <property type="entry name" value="TGS"/>
    <property type="match status" value="1"/>
</dbReference>
<comment type="catalytic activity">
    <reaction evidence="4">
        <text>guanosine 3',5'-bis(diphosphate) + H2O = GDP + diphosphate + H(+)</text>
        <dbReference type="Rhea" id="RHEA:14253"/>
        <dbReference type="ChEBI" id="CHEBI:15377"/>
        <dbReference type="ChEBI" id="CHEBI:15378"/>
        <dbReference type="ChEBI" id="CHEBI:33019"/>
        <dbReference type="ChEBI" id="CHEBI:58189"/>
        <dbReference type="ChEBI" id="CHEBI:77828"/>
        <dbReference type="EC" id="3.1.7.2"/>
    </reaction>
</comment>
<feature type="domain" description="ACT" evidence="6">
    <location>
        <begin position="632"/>
        <end position="706"/>
    </location>
</feature>
<feature type="domain" description="HD" evidence="7">
    <location>
        <begin position="45"/>
        <end position="144"/>
    </location>
</feature>
<dbReference type="InterPro" id="IPR004095">
    <property type="entry name" value="TGS"/>
</dbReference>
<dbReference type="InterPro" id="IPR007685">
    <property type="entry name" value="RelA_SpoT"/>
</dbReference>
<dbReference type="EMBL" id="FMUQ01000017">
    <property type="protein sequence ID" value="SCY22113.1"/>
    <property type="molecule type" value="Genomic_DNA"/>
</dbReference>
<proteinExistence type="inferred from homology"/>
<dbReference type="PANTHER" id="PTHR21262">
    <property type="entry name" value="GUANOSINE-3',5'-BIS DIPHOSPHATE 3'-PYROPHOSPHOHYDROLASE"/>
    <property type="match status" value="1"/>
</dbReference>
<protein>
    <recommendedName>
        <fullName evidence="3">guanosine-3',5'-bis(diphosphate) 3'-diphosphatase</fullName>
        <ecNumber evidence="3">3.1.7.2</ecNumber>
    </recommendedName>
</protein>
<evidence type="ECO:0000256" key="1">
    <source>
        <dbReference type="ARBA" id="ARBA00022801"/>
    </source>
</evidence>
<dbReference type="Proteomes" id="UP000199588">
    <property type="component" value="Unassembled WGS sequence"/>
</dbReference>
<evidence type="ECO:0000313" key="9">
    <source>
        <dbReference type="EMBL" id="SCY22113.1"/>
    </source>
</evidence>
<dbReference type="CDD" id="cd01668">
    <property type="entry name" value="TGS_RSH"/>
    <property type="match status" value="1"/>
</dbReference>
<dbReference type="InterPro" id="IPR033655">
    <property type="entry name" value="TGS_RelA/SpoT"/>
</dbReference>
<evidence type="ECO:0000256" key="4">
    <source>
        <dbReference type="ARBA" id="ARBA00047968"/>
    </source>
</evidence>
<evidence type="ECO:0000259" key="7">
    <source>
        <dbReference type="PROSITE" id="PS51831"/>
    </source>
</evidence>
<organism evidence="9 10">
    <name type="scientific">Basfia succiniciproducens</name>
    <dbReference type="NCBI Taxonomy" id="653940"/>
    <lineage>
        <taxon>Bacteria</taxon>
        <taxon>Pseudomonadati</taxon>
        <taxon>Pseudomonadota</taxon>
        <taxon>Gammaproteobacteria</taxon>
        <taxon>Pasteurellales</taxon>
        <taxon>Pasteurellaceae</taxon>
        <taxon>Basfia</taxon>
    </lineage>
</organism>
<dbReference type="InterPro" id="IPR045600">
    <property type="entry name" value="RelA/SpoT_AH_RIS"/>
</dbReference>
<dbReference type="Pfam" id="PF13328">
    <property type="entry name" value="HD_4"/>
    <property type="match status" value="1"/>
</dbReference>
<evidence type="ECO:0000256" key="3">
    <source>
        <dbReference type="ARBA" id="ARBA00024387"/>
    </source>
</evidence>
<dbReference type="InterPro" id="IPR002912">
    <property type="entry name" value="ACT_dom"/>
</dbReference>
<keyword evidence="1" id="KW-0378">Hydrolase</keyword>
<dbReference type="EC" id="3.1.7.2" evidence="3"/>
<dbReference type="SMART" id="SM00954">
    <property type="entry name" value="RelA_SpoT"/>
    <property type="match status" value="1"/>
</dbReference>
<dbReference type="RefSeq" id="WP_090656445.1">
    <property type="nucleotide sequence ID" value="NZ_CP015031.1"/>
</dbReference>
<dbReference type="Pfam" id="PF04607">
    <property type="entry name" value="RelA_SpoT"/>
    <property type="match status" value="1"/>
</dbReference>
<evidence type="ECO:0000259" key="6">
    <source>
        <dbReference type="PROSITE" id="PS51671"/>
    </source>
</evidence>
<dbReference type="Gene3D" id="3.30.70.260">
    <property type="match status" value="1"/>
</dbReference>
<keyword evidence="10" id="KW-1185">Reference proteome</keyword>
<feature type="domain" description="TGS" evidence="8">
    <location>
        <begin position="387"/>
        <end position="448"/>
    </location>
</feature>
<evidence type="ECO:0000256" key="5">
    <source>
        <dbReference type="RuleBase" id="RU003847"/>
    </source>
</evidence>
<dbReference type="SUPFAM" id="SSF55021">
    <property type="entry name" value="ACT-like"/>
    <property type="match status" value="1"/>
</dbReference>
<evidence type="ECO:0000256" key="2">
    <source>
        <dbReference type="ARBA" id="ARBA00024329"/>
    </source>
</evidence>
<dbReference type="NCBIfam" id="TIGR00691">
    <property type="entry name" value="spoT_relA"/>
    <property type="match status" value="1"/>
</dbReference>
<comment type="function">
    <text evidence="5">In eubacteria ppGpp (guanosine 3'-diphosphate 5'-diphosphate) is a mediator of the stringent response that coordinates a variety of cellular activities in response to changes in nutritional abundance.</text>
</comment>
<dbReference type="SUPFAM" id="SSF109604">
    <property type="entry name" value="HD-domain/PDEase-like"/>
    <property type="match status" value="1"/>
</dbReference>
<dbReference type="InterPro" id="IPR012675">
    <property type="entry name" value="Beta-grasp_dom_sf"/>
</dbReference>
<reference evidence="9 10" key="1">
    <citation type="submission" date="2016-10" db="EMBL/GenBank/DDBJ databases">
        <authorList>
            <person name="Varghese N."/>
            <person name="Submissions S."/>
        </authorList>
    </citation>
    <scope>NUCLEOTIDE SEQUENCE [LARGE SCALE GENOMIC DNA]</scope>
    <source>
        <strain evidence="9 10">DSM 22022</strain>
    </source>
</reference>
<accession>A0A1G5E508</accession>
<dbReference type="InterPro" id="IPR003607">
    <property type="entry name" value="HD/PDEase_dom"/>
</dbReference>
<dbReference type="Gene3D" id="3.10.20.30">
    <property type="match status" value="1"/>
</dbReference>
<evidence type="ECO:0000259" key="8">
    <source>
        <dbReference type="PROSITE" id="PS51880"/>
    </source>
</evidence>
<dbReference type="InterPro" id="IPR045865">
    <property type="entry name" value="ACT-like_dom_sf"/>
</dbReference>
<dbReference type="InterPro" id="IPR012676">
    <property type="entry name" value="TGS-like"/>
</dbReference>
<evidence type="ECO:0000313" key="10">
    <source>
        <dbReference type="Proteomes" id="UP000199588"/>
    </source>
</evidence>
<dbReference type="SUPFAM" id="SSF81271">
    <property type="entry name" value="TGS-like"/>
    <property type="match status" value="1"/>
</dbReference>
<dbReference type="NCBIfam" id="NF008303">
    <property type="entry name" value="PRK11092.1"/>
    <property type="match status" value="1"/>
</dbReference>
<gene>
    <name evidence="9" type="ORF">SAMN02910354_01895</name>
</gene>
<dbReference type="InterPro" id="IPR043519">
    <property type="entry name" value="NT_sf"/>
</dbReference>
<dbReference type="Pfam" id="PF19296">
    <property type="entry name" value="RelA_AH_RIS"/>
    <property type="match status" value="1"/>
</dbReference>
<dbReference type="InterPro" id="IPR006674">
    <property type="entry name" value="HD_domain"/>
</dbReference>
<dbReference type="CDD" id="cd00077">
    <property type="entry name" value="HDc"/>
    <property type="match status" value="1"/>
</dbReference>
<dbReference type="SMART" id="SM00471">
    <property type="entry name" value="HDc"/>
    <property type="match status" value="1"/>
</dbReference>
<dbReference type="Pfam" id="PF13291">
    <property type="entry name" value="ACT_4"/>
    <property type="match status" value="1"/>
</dbReference>